<feature type="transmembrane region" description="Helical" evidence="6">
    <location>
        <begin position="6"/>
        <end position="22"/>
    </location>
</feature>
<keyword evidence="5" id="KW-0572">Peptidoglycan-anchor</keyword>
<comment type="subcellular location">
    <subcellularLocation>
        <location evidence="1">Secreted</location>
        <location evidence="1">Cell wall</location>
        <topology evidence="1">Peptidoglycan-anchor</topology>
    </subcellularLocation>
</comment>
<feature type="domain" description="Gram-positive cocci surface proteins LPxTG" evidence="7">
    <location>
        <begin position="1"/>
        <end position="29"/>
    </location>
</feature>
<evidence type="ECO:0000256" key="1">
    <source>
        <dbReference type="ARBA" id="ARBA00004168"/>
    </source>
</evidence>
<keyword evidence="3" id="KW-0964">Secreted</keyword>
<evidence type="ECO:0000259" key="7">
    <source>
        <dbReference type="PROSITE" id="PS50847"/>
    </source>
</evidence>
<keyword evidence="6" id="KW-0472">Membrane</keyword>
<evidence type="ECO:0000313" key="8">
    <source>
        <dbReference type="EMBL" id="REH92834.1"/>
    </source>
</evidence>
<dbReference type="EMBL" id="QKXQ01000453">
    <property type="protein sequence ID" value="REH92834.1"/>
    <property type="molecule type" value="Genomic_DNA"/>
</dbReference>
<accession>A0A3E0IMT2</accession>
<evidence type="ECO:0000256" key="3">
    <source>
        <dbReference type="ARBA" id="ARBA00022525"/>
    </source>
</evidence>
<dbReference type="Proteomes" id="UP000256562">
    <property type="component" value="Unassembled WGS sequence"/>
</dbReference>
<proteinExistence type="predicted"/>
<evidence type="ECO:0000256" key="5">
    <source>
        <dbReference type="ARBA" id="ARBA00023088"/>
    </source>
</evidence>
<name>A0A3E0IMT2_9STAP</name>
<reference evidence="8 9" key="1">
    <citation type="journal article" date="2018" name="Vet. Microbiol.">
        <title>Characterisation of Staphylococcus felis isolated from cats using whole genome sequencing.</title>
        <authorList>
            <person name="Worthing K."/>
            <person name="Pang S."/>
            <person name="Trott D.J."/>
            <person name="Abraham S."/>
            <person name="Coombs G.W."/>
            <person name="Jordan D."/>
            <person name="McIntyre L."/>
            <person name="Davies M.R."/>
            <person name="Norris J."/>
        </authorList>
    </citation>
    <scope>NUCLEOTIDE SEQUENCE [LARGE SCALE GENOMIC DNA]</scope>
    <source>
        <strain evidence="8 9">F9</strain>
    </source>
</reference>
<comment type="caution">
    <text evidence="8">The sequence shown here is derived from an EMBL/GenBank/DDBJ whole genome shotgun (WGS) entry which is preliminary data.</text>
</comment>
<dbReference type="AlphaFoldDB" id="A0A3E0IMT2"/>
<gene>
    <name evidence="8" type="ORF">DOS83_09925</name>
</gene>
<protein>
    <recommendedName>
        <fullName evidence="7">Gram-positive cocci surface proteins LPxTG domain-containing protein</fullName>
    </recommendedName>
</protein>
<keyword evidence="6" id="KW-0812">Transmembrane</keyword>
<keyword evidence="2" id="KW-0134">Cell wall</keyword>
<evidence type="ECO:0000256" key="4">
    <source>
        <dbReference type="ARBA" id="ARBA00022729"/>
    </source>
</evidence>
<evidence type="ECO:0000313" key="9">
    <source>
        <dbReference type="Proteomes" id="UP000256562"/>
    </source>
</evidence>
<keyword evidence="4" id="KW-0732">Signal</keyword>
<keyword evidence="6" id="KW-1133">Transmembrane helix</keyword>
<dbReference type="InterPro" id="IPR019931">
    <property type="entry name" value="LPXTG_anchor"/>
</dbReference>
<evidence type="ECO:0000256" key="2">
    <source>
        <dbReference type="ARBA" id="ARBA00022512"/>
    </source>
</evidence>
<dbReference type="PROSITE" id="PS50847">
    <property type="entry name" value="GRAM_POS_ANCHORING"/>
    <property type="match status" value="1"/>
</dbReference>
<organism evidence="8 9">
    <name type="scientific">Staphylococcus felis</name>
    <dbReference type="NCBI Taxonomy" id="46127"/>
    <lineage>
        <taxon>Bacteria</taxon>
        <taxon>Bacillati</taxon>
        <taxon>Bacillota</taxon>
        <taxon>Bacilli</taxon>
        <taxon>Bacillales</taxon>
        <taxon>Staphylococcaceae</taxon>
        <taxon>Staphylococcus</taxon>
    </lineage>
</organism>
<sequence>AGKNTTLFGALFAGLGSLLLVGRRKRRKE</sequence>
<dbReference type="NCBIfam" id="TIGR01167">
    <property type="entry name" value="LPXTG_anchor"/>
    <property type="match status" value="1"/>
</dbReference>
<evidence type="ECO:0000256" key="6">
    <source>
        <dbReference type="SAM" id="Phobius"/>
    </source>
</evidence>
<feature type="non-terminal residue" evidence="8">
    <location>
        <position position="1"/>
    </location>
</feature>